<dbReference type="GO" id="GO:0008218">
    <property type="term" value="P:bioluminescence"/>
    <property type="evidence" value="ECO:0007669"/>
    <property type="project" value="InterPro"/>
</dbReference>
<reference evidence="2" key="2">
    <citation type="submission" date="2020-09" db="EMBL/GenBank/DDBJ databases">
        <authorList>
            <person name="Sun Q."/>
            <person name="Ohkuma M."/>
        </authorList>
    </citation>
    <scope>NUCLEOTIDE SEQUENCE</scope>
    <source>
        <strain evidence="2">JCM 18487</strain>
    </source>
</reference>
<evidence type="ECO:0000259" key="1">
    <source>
        <dbReference type="Pfam" id="PF04443"/>
    </source>
</evidence>
<dbReference type="Proteomes" id="UP000637695">
    <property type="component" value="Unassembled WGS sequence"/>
</dbReference>
<protein>
    <submittedName>
        <fullName evidence="2">Coenzyme F390 synthetase</fullName>
    </submittedName>
</protein>
<feature type="domain" description="Acyl-protein synthetase LuxE" evidence="1">
    <location>
        <begin position="41"/>
        <end position="369"/>
    </location>
</feature>
<accession>A0A917K9B2</accession>
<dbReference type="GO" id="GO:0047474">
    <property type="term" value="F:long-chain fatty acid--protein ligase activity"/>
    <property type="evidence" value="ECO:0007669"/>
    <property type="project" value="InterPro"/>
</dbReference>
<organism evidence="2 3">
    <name type="scientific">Alicyclobacillus cellulosilyticus</name>
    <dbReference type="NCBI Taxonomy" id="1003997"/>
    <lineage>
        <taxon>Bacteria</taxon>
        <taxon>Bacillati</taxon>
        <taxon>Bacillota</taxon>
        <taxon>Bacilli</taxon>
        <taxon>Bacillales</taxon>
        <taxon>Alicyclobacillaceae</taxon>
        <taxon>Alicyclobacillus</taxon>
    </lineage>
</organism>
<sequence length="381" mass="42143">MRPESQRVVDEVLAYMHRFAGETSLSAVCDEAFDALARRIFAYQFEHNPLYRRYCQARRRTPHTVRRWQDIPPVPIQAFKEGVMSVEPPEEAVAVFMTSGTTRPDRRGRNFHPSLAVWEASMRTGFRRFVLPESAVPGGRMTMFVLSPGDDEMPNSSLAHYFTVAVQTFGRADSRFFFRAGRLDVDAFLDAVAAAHAAAQPVMVLGATFAYAHVVDALRARGVRAVLPPGSLVFDTGGMKGHGRELRREAFHAWMAEWFGVTADRCINMYGMTELSSQLYDQTLCTNGTVRDKTGPAWVRTLILHPDTLVPLPEGETGVIAHYDLANWNAAVAILTEDLGVRTPHGFELIGRIAGSEARGCSAAIDEVLQAARETAGDVRG</sequence>
<proteinExistence type="predicted"/>
<keyword evidence="3" id="KW-1185">Reference proteome</keyword>
<dbReference type="EMBL" id="BMOY01000013">
    <property type="protein sequence ID" value="GGJ03466.1"/>
    <property type="molecule type" value="Genomic_DNA"/>
</dbReference>
<name>A0A917K9B2_9BACL</name>
<gene>
    <name evidence="2" type="ORF">GCM10010885_10880</name>
</gene>
<evidence type="ECO:0000313" key="3">
    <source>
        <dbReference type="Proteomes" id="UP000637695"/>
    </source>
</evidence>
<dbReference type="Pfam" id="PF04443">
    <property type="entry name" value="LuxE"/>
    <property type="match status" value="1"/>
</dbReference>
<dbReference type="Gene3D" id="3.40.50.12780">
    <property type="entry name" value="N-terminal domain of ligase-like"/>
    <property type="match status" value="1"/>
</dbReference>
<dbReference type="AlphaFoldDB" id="A0A917K9B2"/>
<evidence type="ECO:0000313" key="2">
    <source>
        <dbReference type="EMBL" id="GGJ03466.1"/>
    </source>
</evidence>
<dbReference type="SUPFAM" id="SSF56801">
    <property type="entry name" value="Acetyl-CoA synthetase-like"/>
    <property type="match status" value="1"/>
</dbReference>
<dbReference type="RefSeq" id="WP_229776453.1">
    <property type="nucleotide sequence ID" value="NZ_BMOY01000013.1"/>
</dbReference>
<reference evidence="2" key="1">
    <citation type="journal article" date="2014" name="Int. J. Syst. Evol. Microbiol.">
        <title>Complete genome sequence of Corynebacterium casei LMG S-19264T (=DSM 44701T), isolated from a smear-ripened cheese.</title>
        <authorList>
            <consortium name="US DOE Joint Genome Institute (JGI-PGF)"/>
            <person name="Walter F."/>
            <person name="Albersmeier A."/>
            <person name="Kalinowski J."/>
            <person name="Ruckert C."/>
        </authorList>
    </citation>
    <scope>NUCLEOTIDE SEQUENCE</scope>
    <source>
        <strain evidence="2">JCM 18487</strain>
    </source>
</reference>
<dbReference type="InterPro" id="IPR007534">
    <property type="entry name" value="LuxE"/>
</dbReference>
<dbReference type="InterPro" id="IPR042099">
    <property type="entry name" value="ANL_N_sf"/>
</dbReference>
<comment type="caution">
    <text evidence="2">The sequence shown here is derived from an EMBL/GenBank/DDBJ whole genome shotgun (WGS) entry which is preliminary data.</text>
</comment>